<dbReference type="AlphaFoldDB" id="A0A4C1XCC9"/>
<sequence length="153" mass="16870">MRGWIGEWPYQMGELIDMQQVCRLMVGRVVRCVDGWPRGYNINILFLLGTPTFVEQGSIVITRSPYFLAQQMLAEQVIHRSDFFSGPICYDGAVNNSGRHFVPPIAAVPEIVFILTLPTTATQGTLTALTVAPKCGPGSLLAVHCCSLKCARR</sequence>
<proteinExistence type="predicted"/>
<evidence type="ECO:0000313" key="1">
    <source>
        <dbReference type="EMBL" id="GBP61551.1"/>
    </source>
</evidence>
<keyword evidence="2" id="KW-1185">Reference proteome</keyword>
<reference evidence="1 2" key="1">
    <citation type="journal article" date="2019" name="Commun. Biol.">
        <title>The bagworm genome reveals a unique fibroin gene that provides high tensile strength.</title>
        <authorList>
            <person name="Kono N."/>
            <person name="Nakamura H."/>
            <person name="Ohtoshi R."/>
            <person name="Tomita M."/>
            <person name="Numata K."/>
            <person name="Arakawa K."/>
        </authorList>
    </citation>
    <scope>NUCLEOTIDE SEQUENCE [LARGE SCALE GENOMIC DNA]</scope>
</reference>
<accession>A0A4C1XCC9</accession>
<organism evidence="1 2">
    <name type="scientific">Eumeta variegata</name>
    <name type="common">Bagworm moth</name>
    <name type="synonym">Eumeta japonica</name>
    <dbReference type="NCBI Taxonomy" id="151549"/>
    <lineage>
        <taxon>Eukaryota</taxon>
        <taxon>Metazoa</taxon>
        <taxon>Ecdysozoa</taxon>
        <taxon>Arthropoda</taxon>
        <taxon>Hexapoda</taxon>
        <taxon>Insecta</taxon>
        <taxon>Pterygota</taxon>
        <taxon>Neoptera</taxon>
        <taxon>Endopterygota</taxon>
        <taxon>Lepidoptera</taxon>
        <taxon>Glossata</taxon>
        <taxon>Ditrysia</taxon>
        <taxon>Tineoidea</taxon>
        <taxon>Psychidae</taxon>
        <taxon>Oiketicinae</taxon>
        <taxon>Eumeta</taxon>
    </lineage>
</organism>
<comment type="caution">
    <text evidence="1">The sequence shown here is derived from an EMBL/GenBank/DDBJ whole genome shotgun (WGS) entry which is preliminary data.</text>
</comment>
<dbReference type="Proteomes" id="UP000299102">
    <property type="component" value="Unassembled WGS sequence"/>
</dbReference>
<evidence type="ECO:0000313" key="2">
    <source>
        <dbReference type="Proteomes" id="UP000299102"/>
    </source>
</evidence>
<gene>
    <name evidence="1" type="ORF">EVAR_46412_1</name>
</gene>
<protein>
    <submittedName>
        <fullName evidence="1">Uncharacterized protein</fullName>
    </submittedName>
</protein>
<dbReference type="EMBL" id="BGZK01000817">
    <property type="protein sequence ID" value="GBP61551.1"/>
    <property type="molecule type" value="Genomic_DNA"/>
</dbReference>
<name>A0A4C1XCC9_EUMVA</name>